<dbReference type="EMBL" id="JACPRF010000298">
    <property type="protein sequence ID" value="MBI2877175.1"/>
    <property type="molecule type" value="Genomic_DNA"/>
</dbReference>
<dbReference type="NCBIfam" id="TIGR04085">
    <property type="entry name" value="rSAM_more_4Fe4S"/>
    <property type="match status" value="1"/>
</dbReference>
<reference evidence="2" key="1">
    <citation type="submission" date="2020-07" db="EMBL/GenBank/DDBJ databases">
        <title>Huge and variable diversity of episymbiotic CPR bacteria and DPANN archaea in groundwater ecosystems.</title>
        <authorList>
            <person name="He C.Y."/>
            <person name="Keren R."/>
            <person name="Whittaker M."/>
            <person name="Farag I.F."/>
            <person name="Doudna J."/>
            <person name="Cate J.H.D."/>
            <person name="Banfield J.F."/>
        </authorList>
    </citation>
    <scope>NUCLEOTIDE SEQUENCE</scope>
    <source>
        <strain evidence="2">NC_groundwater_672_Ag_B-0.1um_62_36</strain>
    </source>
</reference>
<dbReference type="SUPFAM" id="SSF102114">
    <property type="entry name" value="Radical SAM enzymes"/>
    <property type="match status" value="1"/>
</dbReference>
<dbReference type="Pfam" id="PF13186">
    <property type="entry name" value="SPASM"/>
    <property type="match status" value="1"/>
</dbReference>
<proteinExistence type="predicted"/>
<dbReference type="PANTHER" id="PTHR11228:SF27">
    <property type="entry name" value="GLYCYL-RADICAL ENZYME ACTIVATING ENZYME MJ1227-RELATED"/>
    <property type="match status" value="1"/>
</dbReference>
<evidence type="ECO:0000313" key="2">
    <source>
        <dbReference type="EMBL" id="MBI2877175.1"/>
    </source>
</evidence>
<gene>
    <name evidence="2" type="ORF">HYY20_09865</name>
</gene>
<organism evidence="2 3">
    <name type="scientific">Tectimicrobiota bacterium</name>
    <dbReference type="NCBI Taxonomy" id="2528274"/>
    <lineage>
        <taxon>Bacteria</taxon>
        <taxon>Pseudomonadati</taxon>
        <taxon>Nitrospinota/Tectimicrobiota group</taxon>
        <taxon>Candidatus Tectimicrobiota</taxon>
    </lineage>
</organism>
<dbReference type="InterPro" id="IPR058240">
    <property type="entry name" value="rSAM_sf"/>
</dbReference>
<protein>
    <submittedName>
        <fullName evidence="2">SPASM domain-containing protein</fullName>
    </submittedName>
</protein>
<dbReference type="Gene3D" id="3.20.20.70">
    <property type="entry name" value="Aldolase class I"/>
    <property type="match status" value="1"/>
</dbReference>
<evidence type="ECO:0000313" key="3">
    <source>
        <dbReference type="Proteomes" id="UP000769766"/>
    </source>
</evidence>
<name>A0A932CPJ9_UNCTE</name>
<dbReference type="InterPro" id="IPR023885">
    <property type="entry name" value="4Fe4S-binding_SPASM_dom"/>
</dbReference>
<accession>A0A932CPJ9</accession>
<dbReference type="InterPro" id="IPR050377">
    <property type="entry name" value="Radical_SAM_PqqE_MftC-like"/>
</dbReference>
<sequence>RARRMGELWSRTVNDVGRYFCQTHFNIHSDGRVSPCNTLREIAVGNIFEEDIRSIYARHRDFLLFNYEIEGPCSHCENNEICFGCRANAYYYLQDVRASDPKCWWNPQAQEIYYEEARKVRQGL</sequence>
<dbReference type="AlphaFoldDB" id="A0A932CPJ9"/>
<dbReference type="Proteomes" id="UP000769766">
    <property type="component" value="Unassembled WGS sequence"/>
</dbReference>
<dbReference type="InterPro" id="IPR013785">
    <property type="entry name" value="Aldolase_TIM"/>
</dbReference>
<evidence type="ECO:0000259" key="1">
    <source>
        <dbReference type="Pfam" id="PF13186"/>
    </source>
</evidence>
<comment type="caution">
    <text evidence="2">The sequence shown here is derived from an EMBL/GenBank/DDBJ whole genome shotgun (WGS) entry which is preliminary data.</text>
</comment>
<feature type="non-terminal residue" evidence="2">
    <location>
        <position position="1"/>
    </location>
</feature>
<feature type="domain" description="4Fe4S-binding SPASM" evidence="1">
    <location>
        <begin position="22"/>
        <end position="77"/>
    </location>
</feature>
<dbReference type="PANTHER" id="PTHR11228">
    <property type="entry name" value="RADICAL SAM DOMAIN PROTEIN"/>
    <property type="match status" value="1"/>
</dbReference>